<feature type="compositionally biased region" description="Basic and acidic residues" evidence="1">
    <location>
        <begin position="582"/>
        <end position="602"/>
    </location>
</feature>
<feature type="compositionally biased region" description="Acidic residues" evidence="1">
    <location>
        <begin position="411"/>
        <end position="422"/>
    </location>
</feature>
<feature type="compositionally biased region" description="Basic and acidic residues" evidence="1">
    <location>
        <begin position="1226"/>
        <end position="1241"/>
    </location>
</feature>
<feature type="compositionally biased region" description="Basic and acidic residues" evidence="1">
    <location>
        <begin position="1309"/>
        <end position="1320"/>
    </location>
</feature>
<feature type="region of interest" description="Disordered" evidence="1">
    <location>
        <begin position="1147"/>
        <end position="1264"/>
    </location>
</feature>
<feature type="compositionally biased region" description="Low complexity" evidence="1">
    <location>
        <begin position="104"/>
        <end position="114"/>
    </location>
</feature>
<feature type="region of interest" description="Disordered" evidence="1">
    <location>
        <begin position="217"/>
        <end position="244"/>
    </location>
</feature>
<feature type="compositionally biased region" description="Basic and acidic residues" evidence="1">
    <location>
        <begin position="1367"/>
        <end position="1390"/>
    </location>
</feature>
<feature type="region of interest" description="Disordered" evidence="1">
    <location>
        <begin position="1"/>
        <end position="180"/>
    </location>
</feature>
<dbReference type="EMBL" id="ML179232">
    <property type="protein sequence ID" value="THU94091.1"/>
    <property type="molecule type" value="Genomic_DNA"/>
</dbReference>
<dbReference type="Proteomes" id="UP000297245">
    <property type="component" value="Unassembled WGS sequence"/>
</dbReference>
<feature type="region of interest" description="Disordered" evidence="1">
    <location>
        <begin position="297"/>
        <end position="346"/>
    </location>
</feature>
<feature type="region of interest" description="Disordered" evidence="1">
    <location>
        <begin position="1283"/>
        <end position="1391"/>
    </location>
</feature>
<accession>A0A4S8LXC1</accession>
<evidence type="ECO:0000256" key="1">
    <source>
        <dbReference type="SAM" id="MobiDB-lite"/>
    </source>
</evidence>
<feature type="compositionally biased region" description="Acidic residues" evidence="1">
    <location>
        <begin position="735"/>
        <end position="744"/>
    </location>
</feature>
<feature type="compositionally biased region" description="Polar residues" evidence="1">
    <location>
        <begin position="656"/>
        <end position="670"/>
    </location>
</feature>
<feature type="region of interest" description="Disordered" evidence="1">
    <location>
        <begin position="406"/>
        <end position="754"/>
    </location>
</feature>
<keyword evidence="3" id="KW-1185">Reference proteome</keyword>
<name>A0A4S8LXC1_DENBC</name>
<feature type="compositionally biased region" description="Low complexity" evidence="1">
    <location>
        <begin position="1180"/>
        <end position="1201"/>
    </location>
</feature>
<protein>
    <submittedName>
        <fullName evidence="2">Uncharacterized protein</fullName>
    </submittedName>
</protein>
<feature type="compositionally biased region" description="Polar residues" evidence="1">
    <location>
        <begin position="170"/>
        <end position="180"/>
    </location>
</feature>
<proteinExistence type="predicted"/>
<feature type="compositionally biased region" description="Acidic residues" evidence="1">
    <location>
        <begin position="456"/>
        <end position="517"/>
    </location>
</feature>
<feature type="compositionally biased region" description="Pro residues" evidence="1">
    <location>
        <begin position="307"/>
        <end position="324"/>
    </location>
</feature>
<feature type="compositionally biased region" description="Basic and acidic residues" evidence="1">
    <location>
        <begin position="549"/>
        <end position="563"/>
    </location>
</feature>
<gene>
    <name evidence="2" type="ORF">K435DRAFT_799196</name>
</gene>
<feature type="compositionally biased region" description="Basic and acidic residues" evidence="1">
    <location>
        <begin position="685"/>
        <end position="697"/>
    </location>
</feature>
<dbReference type="OrthoDB" id="3017916at2759"/>
<feature type="compositionally biased region" description="Acidic residues" evidence="1">
    <location>
        <begin position="432"/>
        <end position="442"/>
    </location>
</feature>
<feature type="compositionally biased region" description="Basic and acidic residues" evidence="1">
    <location>
        <begin position="1163"/>
        <end position="1175"/>
    </location>
</feature>
<organism evidence="2 3">
    <name type="scientific">Dendrothele bispora (strain CBS 962.96)</name>
    <dbReference type="NCBI Taxonomy" id="1314807"/>
    <lineage>
        <taxon>Eukaryota</taxon>
        <taxon>Fungi</taxon>
        <taxon>Dikarya</taxon>
        <taxon>Basidiomycota</taxon>
        <taxon>Agaricomycotina</taxon>
        <taxon>Agaricomycetes</taxon>
        <taxon>Agaricomycetidae</taxon>
        <taxon>Agaricales</taxon>
        <taxon>Agaricales incertae sedis</taxon>
        <taxon>Dendrothele</taxon>
    </lineage>
</organism>
<reference evidence="2 3" key="1">
    <citation type="journal article" date="2019" name="Nat. Ecol. Evol.">
        <title>Megaphylogeny resolves global patterns of mushroom evolution.</title>
        <authorList>
            <person name="Varga T."/>
            <person name="Krizsan K."/>
            <person name="Foldi C."/>
            <person name="Dima B."/>
            <person name="Sanchez-Garcia M."/>
            <person name="Sanchez-Ramirez S."/>
            <person name="Szollosi G.J."/>
            <person name="Szarkandi J.G."/>
            <person name="Papp V."/>
            <person name="Albert L."/>
            <person name="Andreopoulos W."/>
            <person name="Angelini C."/>
            <person name="Antonin V."/>
            <person name="Barry K.W."/>
            <person name="Bougher N.L."/>
            <person name="Buchanan P."/>
            <person name="Buyck B."/>
            <person name="Bense V."/>
            <person name="Catcheside P."/>
            <person name="Chovatia M."/>
            <person name="Cooper J."/>
            <person name="Damon W."/>
            <person name="Desjardin D."/>
            <person name="Finy P."/>
            <person name="Geml J."/>
            <person name="Haridas S."/>
            <person name="Hughes K."/>
            <person name="Justo A."/>
            <person name="Karasinski D."/>
            <person name="Kautmanova I."/>
            <person name="Kiss B."/>
            <person name="Kocsube S."/>
            <person name="Kotiranta H."/>
            <person name="LaButti K.M."/>
            <person name="Lechner B.E."/>
            <person name="Liimatainen K."/>
            <person name="Lipzen A."/>
            <person name="Lukacs Z."/>
            <person name="Mihaltcheva S."/>
            <person name="Morgado L.N."/>
            <person name="Niskanen T."/>
            <person name="Noordeloos M.E."/>
            <person name="Ohm R.A."/>
            <person name="Ortiz-Santana B."/>
            <person name="Ovrebo C."/>
            <person name="Racz N."/>
            <person name="Riley R."/>
            <person name="Savchenko A."/>
            <person name="Shiryaev A."/>
            <person name="Soop K."/>
            <person name="Spirin V."/>
            <person name="Szebenyi C."/>
            <person name="Tomsovsky M."/>
            <person name="Tulloss R.E."/>
            <person name="Uehling J."/>
            <person name="Grigoriev I.V."/>
            <person name="Vagvolgyi C."/>
            <person name="Papp T."/>
            <person name="Martin F.M."/>
            <person name="Miettinen O."/>
            <person name="Hibbett D.S."/>
            <person name="Nagy L.G."/>
        </authorList>
    </citation>
    <scope>NUCLEOTIDE SEQUENCE [LARGE SCALE GENOMIC DNA]</scope>
    <source>
        <strain evidence="2 3">CBS 962.96</strain>
    </source>
</reference>
<feature type="compositionally biased region" description="Basic and acidic residues" evidence="1">
    <location>
        <begin position="1"/>
        <end position="11"/>
    </location>
</feature>
<evidence type="ECO:0000313" key="3">
    <source>
        <dbReference type="Proteomes" id="UP000297245"/>
    </source>
</evidence>
<feature type="compositionally biased region" description="Low complexity" evidence="1">
    <location>
        <begin position="1210"/>
        <end position="1224"/>
    </location>
</feature>
<sequence>MVKKRSTEAKPVRSSTRLQGKAPQPVELSTPKTKGRKDANPAPQVAMAAPTTKPQEPAVRSSSRLQGKAPEPVELSAPTTKRYKDANPDPKVAPASTSTKPQEPETQNTTNEPTKSTSAAGELDAENRLDAPKPTSTESSDPRPVETSVANPELHPRSSLVTSLDDPSPTAESNAESIGINSLQTAADEIADKISPTAETTAESIGINLIQTAADEIPIPPESPDFVPSPSMPTLSSGPADDMIQEDAGRDVVGMRMVSDPAPGVASATLPKSDMQEFKQIDLTRVHTLIRKGSFKPGPLVAKASAPPKPPRPVSPLPISPPSPVRSSRNARTSVPPSDPLDGWDMRAAMDDYDTHEGHEDYLDIESLNLPRIDMPLDDHLWVYDENDIFLQEDGYLQQAQYKIDGATNYENDEDEGEEEEREGGKWGGIVEGEEEEKEDGEWGGIADEGKWSGIAEDEEWGGIAEDEEWGGIAEDEEWGGIVDDGEWGGIADDGEWGGIADDDGSGEAVEDDDEGKEEERQGYQDNGEGPGEDESKEGGGSGEDESEEGKSKDEGGEEKEREEGEEDEYEDNGEGSGDDITVSKEVGKVEALRQYKAGRDQRRQKREQGFQPPAREVTDDLEDPPLQPKRRYGKDSAFRPMPRPNYKGASRDHAVSSNHPAPKTTNDTFSHPAKKKAITKSSSSHHEATGSTDKTKATVSSRAKMTPNDRAGKTKEPAEGDDNGDVNIDADVNTGDEEDEVDDFTGKSKSGPIPEQYRREAFEAANLYDDTLKKIARKAGKPVQVFYRLVGQRRWMPCGPNYWNMAQQYITDPEGGNETKPQDVDESEIVWKRRRWEEMRKEALGDDWQDNRLVKEAFSWLQEWFENRYQENAQPSIMKGLSERGVRRIADDFVTLADHAAKNRGVCCLGYVLDYHGNHSIMWGAGSIYERMRDMYDTQIDQQIKDLVAQARGAYMKERDGDSAMDPDYMDFLLRSVDIPPKSKRDAHRSFIAEYLRYSLSLYDKHFDWKSQRFPWQKFADVALTHQIRIENWSDVIPPPGNGLKALKSDAYTTELYDLSCYALRKIQWEKSILDRELGGEEEDELDPEIDNKALRIVAWTDGNSFPSLSVAQKSLSSEQLGDVPLVVSVSGRTLCTGKNARSWMASGAPANAKGKAKAGKKGQDTKFSGDRSKPRLQSHSPSHSPSRPASRPASPVHSRLPSPTLQFASYSSTRGRSTSRARSPLRERPRSRSRSLYDRHGRRVYPHSPSQRGREYHTGPKSYSLASSEFTKMPGIVYNNDDIYDNLPKPPRRKDPSPAYNNEDNDDHPPKYCHRKEPSSSYVDYRGAEHPAGTSSRRGHQASHEDPRPKPKAKRPHISWEEEYQANHRDERPKKKKRVEYSNEKNDARATNQYGAIGKGKKREHIPAQTVYRNRKYVSGYGLCSEAPETLGSINRSNRFDRRNIDDFEMYGPFRVVTSDFRNNLSSSSIHLYDSSLGNRFFAPHSTRSHTNTHLGAVGICEI</sequence>
<feature type="compositionally biased region" description="Acidic residues" evidence="1">
    <location>
        <begin position="564"/>
        <end position="578"/>
    </location>
</feature>
<evidence type="ECO:0000313" key="2">
    <source>
        <dbReference type="EMBL" id="THU94091.1"/>
    </source>
</evidence>